<reference evidence="2" key="1">
    <citation type="submission" date="2018-06" db="EMBL/GenBank/DDBJ databases">
        <authorList>
            <person name="Zhirakovskaya E."/>
        </authorList>
    </citation>
    <scope>NUCLEOTIDE SEQUENCE</scope>
</reference>
<dbReference type="Pfam" id="PF00144">
    <property type="entry name" value="Beta-lactamase"/>
    <property type="match status" value="1"/>
</dbReference>
<evidence type="ECO:0000313" key="2">
    <source>
        <dbReference type="EMBL" id="VAW42968.1"/>
    </source>
</evidence>
<feature type="non-terminal residue" evidence="2">
    <location>
        <position position="266"/>
    </location>
</feature>
<dbReference type="InterPro" id="IPR050491">
    <property type="entry name" value="AmpC-like"/>
</dbReference>
<dbReference type="InterPro" id="IPR012338">
    <property type="entry name" value="Beta-lactam/transpept-like"/>
</dbReference>
<dbReference type="Gene3D" id="3.40.710.10">
    <property type="entry name" value="DD-peptidase/beta-lactamase superfamily"/>
    <property type="match status" value="1"/>
</dbReference>
<dbReference type="AlphaFoldDB" id="A0A3B0VH89"/>
<dbReference type="InterPro" id="IPR001466">
    <property type="entry name" value="Beta-lactam-related"/>
</dbReference>
<gene>
    <name evidence="2" type="ORF">MNBD_CHLOROFLEXI01-2561</name>
</gene>
<evidence type="ECO:0000259" key="1">
    <source>
        <dbReference type="Pfam" id="PF00144"/>
    </source>
</evidence>
<sequence length="266" mass="29712">MPKNKNLTRNFDSLVVDAYPADEPGAAVLVAQKGEIIYTRGQGVANLEWQIPIEPDMVFRLASLTKQFTAVAILILLEQGKLNLDEIITTYLPDYPLNDQPITIRHLLTHTSGIMSYTDMPSWPPLWRKDFTVAELIDFFKDEPMQFEPGEKSVYNNSGYILLGAIIEAISGKTYAEFIKTHTFEPVGMKTAVYDMPQPIIPRRVAGYSQSPNGYVNAEYVGMTQPYAAGSLAATVYDLAAWDNALYSEKLLKQETLALAYESVTL</sequence>
<protein>
    <submittedName>
        <fullName evidence="2">Beta-lactamase class C-like and penicillin binding proteins (PBPs) superfamily</fullName>
    </submittedName>
</protein>
<dbReference type="SUPFAM" id="SSF56601">
    <property type="entry name" value="beta-lactamase/transpeptidase-like"/>
    <property type="match status" value="1"/>
</dbReference>
<name>A0A3B0VH89_9ZZZZ</name>
<feature type="domain" description="Beta-lactamase-related" evidence="1">
    <location>
        <begin position="17"/>
        <end position="260"/>
    </location>
</feature>
<dbReference type="PANTHER" id="PTHR46825">
    <property type="entry name" value="D-ALANYL-D-ALANINE-CARBOXYPEPTIDASE/ENDOPEPTIDASE AMPH"/>
    <property type="match status" value="1"/>
</dbReference>
<proteinExistence type="predicted"/>
<dbReference type="EMBL" id="UOEU01000991">
    <property type="protein sequence ID" value="VAW42968.1"/>
    <property type="molecule type" value="Genomic_DNA"/>
</dbReference>
<organism evidence="2">
    <name type="scientific">hydrothermal vent metagenome</name>
    <dbReference type="NCBI Taxonomy" id="652676"/>
    <lineage>
        <taxon>unclassified sequences</taxon>
        <taxon>metagenomes</taxon>
        <taxon>ecological metagenomes</taxon>
    </lineage>
</organism>
<accession>A0A3B0VH89</accession>
<dbReference type="PANTHER" id="PTHR46825:SF9">
    <property type="entry name" value="BETA-LACTAMASE-RELATED DOMAIN-CONTAINING PROTEIN"/>
    <property type="match status" value="1"/>
</dbReference>